<name>A0ABV6W456_9ACTN</name>
<reference evidence="1 2" key="1">
    <citation type="submission" date="2024-09" db="EMBL/GenBank/DDBJ databases">
        <authorList>
            <person name="Lee S.D."/>
        </authorList>
    </citation>
    <scope>NUCLEOTIDE SEQUENCE [LARGE SCALE GENOMIC DNA]</scope>
    <source>
        <strain evidence="1 2">N8-3</strain>
    </source>
</reference>
<evidence type="ECO:0000313" key="2">
    <source>
        <dbReference type="Proteomes" id="UP001592531"/>
    </source>
</evidence>
<keyword evidence="2" id="KW-1185">Reference proteome</keyword>
<comment type="caution">
    <text evidence="1">The sequence shown here is derived from an EMBL/GenBank/DDBJ whole genome shotgun (WGS) entry which is preliminary data.</text>
</comment>
<sequence length="94" mass="10507">MAIELGRIYRAVRPTPSMPGEQFIRIRVTARGPSFPAWGWSKVRVETVLPDGTGIRERAIEATQLHDSPLTRDGQPRRTGYVRETSVLTTTTEG</sequence>
<accession>A0ABV6W456</accession>
<dbReference type="RefSeq" id="WP_380542702.1">
    <property type="nucleotide sequence ID" value="NZ_JBHFAB010000030.1"/>
</dbReference>
<proteinExistence type="predicted"/>
<organism evidence="1 2">
    <name type="scientific">Streptacidiphilus cavernicola</name>
    <dbReference type="NCBI Taxonomy" id="3342716"/>
    <lineage>
        <taxon>Bacteria</taxon>
        <taxon>Bacillati</taxon>
        <taxon>Actinomycetota</taxon>
        <taxon>Actinomycetes</taxon>
        <taxon>Kitasatosporales</taxon>
        <taxon>Streptomycetaceae</taxon>
        <taxon>Streptacidiphilus</taxon>
    </lineage>
</organism>
<dbReference type="Proteomes" id="UP001592531">
    <property type="component" value="Unassembled WGS sequence"/>
</dbReference>
<evidence type="ECO:0000313" key="1">
    <source>
        <dbReference type="EMBL" id="MFC1420782.1"/>
    </source>
</evidence>
<protein>
    <submittedName>
        <fullName evidence="1">Uncharacterized protein</fullName>
    </submittedName>
</protein>
<dbReference type="EMBL" id="JBHFAB010000030">
    <property type="protein sequence ID" value="MFC1420782.1"/>
    <property type="molecule type" value="Genomic_DNA"/>
</dbReference>
<gene>
    <name evidence="1" type="ORF">ACEZDE_29670</name>
</gene>